<dbReference type="InterPro" id="IPR009395">
    <property type="entry name" value="BLOC1S1"/>
</dbReference>
<evidence type="ECO:0000313" key="4">
    <source>
        <dbReference type="EMBL" id="WQF82002.1"/>
    </source>
</evidence>
<dbReference type="PANTHER" id="PTHR13073">
    <property type="entry name" value="BLOC-1 COMPLEX SUBUNIT 1"/>
    <property type="match status" value="1"/>
</dbReference>
<reference evidence="5" key="1">
    <citation type="journal article" date="2023" name="bioRxiv">
        <title>Complete genome of the Medicago anthracnose fungus, Colletotrichum destructivum, reveals a mini-chromosome-like region within a core chromosome.</title>
        <authorList>
            <person name="Lapalu N."/>
            <person name="Simon A."/>
            <person name="Lu A."/>
            <person name="Plaumann P.-L."/>
            <person name="Amselem J."/>
            <person name="Pigne S."/>
            <person name="Auger A."/>
            <person name="Koch C."/>
            <person name="Dallery J.-F."/>
            <person name="O'Connell R.J."/>
        </authorList>
    </citation>
    <scope>NUCLEOTIDE SEQUENCE [LARGE SCALE GENOMIC DNA]</scope>
    <source>
        <strain evidence="5">CBS 520.97</strain>
    </source>
</reference>
<feature type="compositionally biased region" description="Polar residues" evidence="3">
    <location>
        <begin position="1"/>
        <end position="10"/>
    </location>
</feature>
<feature type="compositionally biased region" description="Low complexity" evidence="3">
    <location>
        <begin position="24"/>
        <end position="48"/>
    </location>
</feature>
<accession>A0AAX4IF35</accession>
<dbReference type="RefSeq" id="XP_062779226.1">
    <property type="nucleotide sequence ID" value="XM_062923175.1"/>
</dbReference>
<sequence length="301" mass="31407">MFAAQSSSPSAGRILPPAPPSIVTTTTTTSSSSASASASQHLSLSSAARGQHSQSSNTSISGPPPPQQQQQQLVHNIAQHASTALAPSASPPPLHQTLPSEDQERNISEARAAVVASIGNMLDGELQTRARMLHSNAAALDKQERDVVRATDALRKENDKLARFAGDAARRVKELGNVQNWAEVLERDFLVLEETFRLVREGSCGSECESCGSGSWSGSVSWSGSEAGDGEGDVRMGNDGSKGPKKGKMKLGQDGVDAGPMEVDGGHEDCLESQSLTEAESVNGTEGGRTKGSETTSISTL</sequence>
<dbReference type="GO" id="GO:0016197">
    <property type="term" value="P:endosomal transport"/>
    <property type="evidence" value="ECO:0007669"/>
    <property type="project" value="TreeGrafter"/>
</dbReference>
<feature type="compositionally biased region" description="Polar residues" evidence="3">
    <location>
        <begin position="51"/>
        <end position="61"/>
    </location>
</feature>
<dbReference type="Pfam" id="PF06320">
    <property type="entry name" value="GCN5L1"/>
    <property type="match status" value="1"/>
</dbReference>
<gene>
    <name evidence="4" type="ORF">CDEST_07016</name>
</gene>
<keyword evidence="5" id="KW-1185">Reference proteome</keyword>
<dbReference type="KEGG" id="cdet:87943519"/>
<evidence type="ECO:0000256" key="2">
    <source>
        <dbReference type="ARBA" id="ARBA00019577"/>
    </source>
</evidence>
<evidence type="ECO:0000256" key="3">
    <source>
        <dbReference type="SAM" id="MobiDB-lite"/>
    </source>
</evidence>
<evidence type="ECO:0000313" key="5">
    <source>
        <dbReference type="Proteomes" id="UP001322277"/>
    </source>
</evidence>
<feature type="region of interest" description="Disordered" evidence="3">
    <location>
        <begin position="1"/>
        <end position="105"/>
    </location>
</feature>
<feature type="region of interest" description="Disordered" evidence="3">
    <location>
        <begin position="212"/>
        <end position="301"/>
    </location>
</feature>
<organism evidence="4 5">
    <name type="scientific">Colletotrichum destructivum</name>
    <dbReference type="NCBI Taxonomy" id="34406"/>
    <lineage>
        <taxon>Eukaryota</taxon>
        <taxon>Fungi</taxon>
        <taxon>Dikarya</taxon>
        <taxon>Ascomycota</taxon>
        <taxon>Pezizomycotina</taxon>
        <taxon>Sordariomycetes</taxon>
        <taxon>Hypocreomycetidae</taxon>
        <taxon>Glomerellales</taxon>
        <taxon>Glomerellaceae</taxon>
        <taxon>Colletotrichum</taxon>
        <taxon>Colletotrichum destructivum species complex</taxon>
    </lineage>
</organism>
<dbReference type="AlphaFoldDB" id="A0AAX4IF35"/>
<proteinExistence type="inferred from homology"/>
<dbReference type="GeneID" id="87943519"/>
<dbReference type="GO" id="GO:0031083">
    <property type="term" value="C:BLOC-1 complex"/>
    <property type="evidence" value="ECO:0007669"/>
    <property type="project" value="InterPro"/>
</dbReference>
<evidence type="ECO:0000256" key="1">
    <source>
        <dbReference type="ARBA" id="ARBA00007133"/>
    </source>
</evidence>
<dbReference type="Proteomes" id="UP001322277">
    <property type="component" value="Chromosome 4"/>
</dbReference>
<name>A0AAX4IF35_9PEZI</name>
<feature type="compositionally biased region" description="Low complexity" evidence="3">
    <location>
        <begin position="212"/>
        <end position="226"/>
    </location>
</feature>
<dbReference type="PANTHER" id="PTHR13073:SF0">
    <property type="entry name" value="BIOGENESIS OF LYSOSOME-RELATED ORGANELLES COMPLEX 1 SUBUNIT 1"/>
    <property type="match status" value="1"/>
</dbReference>
<protein>
    <recommendedName>
        <fullName evidence="2">Biogenesis of lysosome-related organelles complex 1 subunit 1</fullName>
    </recommendedName>
</protein>
<comment type="similarity">
    <text evidence="1">Belongs to the BLOC1S1 family.</text>
</comment>
<dbReference type="EMBL" id="CP137308">
    <property type="protein sequence ID" value="WQF82002.1"/>
    <property type="molecule type" value="Genomic_DNA"/>
</dbReference>
<feature type="compositionally biased region" description="Polar residues" evidence="3">
    <location>
        <begin position="272"/>
        <end position="284"/>
    </location>
</feature>